<evidence type="ECO:0000256" key="2">
    <source>
        <dbReference type="ARBA" id="ARBA00023015"/>
    </source>
</evidence>
<dbReference type="AlphaFoldDB" id="A0A835SCK7"/>
<dbReference type="Proteomes" id="UP000639772">
    <property type="component" value="Chromosome 1"/>
</dbReference>
<organism evidence="7 8">
    <name type="scientific">Vanilla planifolia</name>
    <name type="common">Vanilla</name>
    <dbReference type="NCBI Taxonomy" id="51239"/>
    <lineage>
        <taxon>Eukaryota</taxon>
        <taxon>Viridiplantae</taxon>
        <taxon>Streptophyta</taxon>
        <taxon>Embryophyta</taxon>
        <taxon>Tracheophyta</taxon>
        <taxon>Spermatophyta</taxon>
        <taxon>Magnoliopsida</taxon>
        <taxon>Liliopsida</taxon>
        <taxon>Asparagales</taxon>
        <taxon>Orchidaceae</taxon>
        <taxon>Vanilloideae</taxon>
        <taxon>Vanilleae</taxon>
        <taxon>Vanilla</taxon>
    </lineage>
</organism>
<dbReference type="PROSITE" id="PS50888">
    <property type="entry name" value="BHLH"/>
    <property type="match status" value="1"/>
</dbReference>
<dbReference type="EMBL" id="JADCNM010000001">
    <property type="protein sequence ID" value="KAG0501303.1"/>
    <property type="molecule type" value="Genomic_DNA"/>
</dbReference>
<dbReference type="GO" id="GO:0003700">
    <property type="term" value="F:DNA-binding transcription factor activity"/>
    <property type="evidence" value="ECO:0007669"/>
    <property type="project" value="InterPro"/>
</dbReference>
<dbReference type="GO" id="GO:0000976">
    <property type="term" value="F:transcription cis-regulatory region binding"/>
    <property type="evidence" value="ECO:0007669"/>
    <property type="project" value="TreeGrafter"/>
</dbReference>
<evidence type="ECO:0000313" key="8">
    <source>
        <dbReference type="Proteomes" id="UP000639772"/>
    </source>
</evidence>
<dbReference type="SMART" id="SM00353">
    <property type="entry name" value="HLH"/>
    <property type="match status" value="1"/>
</dbReference>
<dbReference type="GO" id="GO:0005634">
    <property type="term" value="C:nucleus"/>
    <property type="evidence" value="ECO:0007669"/>
    <property type="project" value="UniProtKB-SubCell"/>
</dbReference>
<dbReference type="PANTHER" id="PTHR11514:SF43">
    <property type="entry name" value="TRANSCRIPTION FACTOR MYC2"/>
    <property type="match status" value="1"/>
</dbReference>
<keyword evidence="2 4" id="KW-0805">Transcription regulation</keyword>
<dbReference type="SUPFAM" id="SSF47459">
    <property type="entry name" value="HLH, helix-loop-helix DNA-binding domain"/>
    <property type="match status" value="1"/>
</dbReference>
<protein>
    <recommendedName>
        <fullName evidence="4">Transcription factor</fullName>
        <shortName evidence="4">bHLH transcription factor</shortName>
    </recommendedName>
    <alternativeName>
        <fullName evidence="4">Basic helix-loop-helix protein</fullName>
    </alternativeName>
</protein>
<evidence type="ECO:0000256" key="3">
    <source>
        <dbReference type="ARBA" id="ARBA00023163"/>
    </source>
</evidence>
<dbReference type="GO" id="GO:0046983">
    <property type="term" value="F:protein dimerization activity"/>
    <property type="evidence" value="ECO:0007669"/>
    <property type="project" value="InterPro"/>
</dbReference>
<dbReference type="OrthoDB" id="691089at2759"/>
<name>A0A835SCK7_VANPL</name>
<evidence type="ECO:0000259" key="6">
    <source>
        <dbReference type="PROSITE" id="PS50888"/>
    </source>
</evidence>
<feature type="region of interest" description="Disordered" evidence="5">
    <location>
        <begin position="122"/>
        <end position="148"/>
    </location>
</feature>
<sequence>MLSFASAPTHPFPQNRRRPQPSRVTPTTRIWRPHFEKWKAAGWPSPKRPRKRAESRPTAGKSPLNHVEAGGCAEKKLNQRFYALRAVVPNVSKMDKASLLGDAISLHQELGSAQSWRPKKAFSHRWRRSEGRARCSAGTAPPPHLAADQDARYGRVRWGWKSR</sequence>
<gene>
    <name evidence="7" type="ORF">HPP92_001375</name>
</gene>
<accession>A0A835SCK7</accession>
<dbReference type="InterPro" id="IPR045084">
    <property type="entry name" value="AIB/MYC-like"/>
</dbReference>
<dbReference type="PANTHER" id="PTHR11514">
    <property type="entry name" value="MYC"/>
    <property type="match status" value="1"/>
</dbReference>
<comment type="caution">
    <text evidence="7">The sequence shown here is derived from an EMBL/GenBank/DDBJ whole genome shotgun (WGS) entry which is preliminary data.</text>
</comment>
<proteinExistence type="inferred from homology"/>
<reference evidence="7 8" key="1">
    <citation type="journal article" date="2020" name="Nat. Food">
        <title>A phased Vanilla planifolia genome enables genetic improvement of flavour and production.</title>
        <authorList>
            <person name="Hasing T."/>
            <person name="Tang H."/>
            <person name="Brym M."/>
            <person name="Khazi F."/>
            <person name="Huang T."/>
            <person name="Chambers A.H."/>
        </authorList>
    </citation>
    <scope>NUCLEOTIDE SEQUENCE [LARGE SCALE GENOMIC DNA]</scope>
    <source>
        <tissue evidence="7">Leaf</tissue>
    </source>
</reference>
<keyword evidence="4" id="KW-0539">Nucleus</keyword>
<evidence type="ECO:0000256" key="1">
    <source>
        <dbReference type="ARBA" id="ARBA00005510"/>
    </source>
</evidence>
<dbReference type="Gene3D" id="4.10.280.10">
    <property type="entry name" value="Helix-loop-helix DNA-binding domain"/>
    <property type="match status" value="1"/>
</dbReference>
<comment type="similarity">
    <text evidence="1">Belongs to the bHLH protein family.</text>
</comment>
<comment type="subcellular location">
    <subcellularLocation>
        <location evidence="4">Nucleus</location>
    </subcellularLocation>
</comment>
<keyword evidence="3 4" id="KW-0804">Transcription</keyword>
<evidence type="ECO:0000256" key="5">
    <source>
        <dbReference type="SAM" id="MobiDB-lite"/>
    </source>
</evidence>
<evidence type="ECO:0000256" key="4">
    <source>
        <dbReference type="RuleBase" id="RU369104"/>
    </source>
</evidence>
<evidence type="ECO:0000313" key="7">
    <source>
        <dbReference type="EMBL" id="KAG0501303.1"/>
    </source>
</evidence>
<feature type="domain" description="BHLH" evidence="6">
    <location>
        <begin position="61"/>
        <end position="110"/>
    </location>
</feature>
<dbReference type="InterPro" id="IPR011598">
    <property type="entry name" value="bHLH_dom"/>
</dbReference>
<dbReference type="InterPro" id="IPR036638">
    <property type="entry name" value="HLH_DNA-bd_sf"/>
</dbReference>
<feature type="region of interest" description="Disordered" evidence="5">
    <location>
        <begin position="1"/>
        <end position="71"/>
    </location>
</feature>